<evidence type="ECO:0000259" key="6">
    <source>
        <dbReference type="Pfam" id="PF10602"/>
    </source>
</evidence>
<evidence type="ECO:0000256" key="5">
    <source>
        <dbReference type="ARBA" id="ARBA00023242"/>
    </source>
</evidence>
<dbReference type="InterPro" id="IPR019585">
    <property type="entry name" value="Rpn7/CSN1"/>
</dbReference>
<reference evidence="9 10" key="1">
    <citation type="journal article" date="2020" name="bioRxiv">
        <title>Sequence and annotation of 42 cannabis genomes reveals extensive copy number variation in cannabinoid synthesis and pathogen resistance genes.</title>
        <authorList>
            <person name="Mckernan K.J."/>
            <person name="Helbert Y."/>
            <person name="Kane L.T."/>
            <person name="Ebling H."/>
            <person name="Zhang L."/>
            <person name="Liu B."/>
            <person name="Eaton Z."/>
            <person name="Mclaughlin S."/>
            <person name="Kingan S."/>
            <person name="Baybayan P."/>
            <person name="Concepcion G."/>
            <person name="Jordan M."/>
            <person name="Riva A."/>
            <person name="Barbazuk W."/>
            <person name="Harkins T."/>
        </authorList>
    </citation>
    <scope>NUCLEOTIDE SEQUENCE [LARGE SCALE GENOMIC DNA]</scope>
    <source>
        <strain evidence="9 10">cv. Jamaican Lion 4</strain>
        <strain evidence="8">Father</strain>
        <strain evidence="7">Mother</strain>
        <tissue evidence="7">Leaf</tissue>
    </source>
</reference>
<keyword evidence="10" id="KW-1185">Reference proteome</keyword>
<keyword evidence="3" id="KW-0963">Cytoplasm</keyword>
<sequence>MQFLETNPELGNNYNEVIAPQDVAIYGGLCALASFDRTELKAFNFSSPRTKLDNLNFRNFLELVPEVRELINDFCSRFFQDPWWQLSELVDGILGFLNEPIDGFARPVVAQPVLDVVEMDVTGCRRKEDRIGQVTGIGLVILLLLKFLDITFEPGIHE</sequence>
<evidence type="ECO:0000256" key="4">
    <source>
        <dbReference type="ARBA" id="ARBA00022790"/>
    </source>
</evidence>
<dbReference type="Proteomes" id="UP000583929">
    <property type="component" value="Unassembled WGS sequence"/>
</dbReference>
<dbReference type="EMBL" id="JAATIQ010000060">
    <property type="protein sequence ID" value="KAF4391267.1"/>
    <property type="molecule type" value="Genomic_DNA"/>
</dbReference>
<dbReference type="GO" id="GO:0008180">
    <property type="term" value="C:COP9 signalosome"/>
    <property type="evidence" value="ECO:0007669"/>
    <property type="project" value="UniProtKB-KW"/>
</dbReference>
<proteinExistence type="predicted"/>
<comment type="caution">
    <text evidence="7">The sequence shown here is derived from an EMBL/GenBank/DDBJ whole genome shotgun (WGS) entry which is preliminary data.</text>
</comment>
<dbReference type="InterPro" id="IPR045135">
    <property type="entry name" value="Rpn7_N"/>
</dbReference>
<dbReference type="EMBL" id="JAATIP010000185">
    <property type="protein sequence ID" value="KAF4362279.1"/>
    <property type="molecule type" value="Genomic_DNA"/>
</dbReference>
<accession>A0A7J6EX71</accession>
<protein>
    <recommendedName>
        <fullName evidence="6">26S proteasome regulatory subunit Rpn7 N-terminal domain-containing protein</fullName>
    </recommendedName>
</protein>
<keyword evidence="4" id="KW-0736">Signalosome</keyword>
<dbReference type="Proteomes" id="UP000525078">
    <property type="component" value="Unassembled WGS sequence"/>
</dbReference>
<gene>
    <name evidence="7" type="ORF">F8388_008163</name>
    <name evidence="8" type="ORF">G4B88_016577</name>
</gene>
<evidence type="ECO:0000256" key="1">
    <source>
        <dbReference type="ARBA" id="ARBA00004123"/>
    </source>
</evidence>
<dbReference type="Pfam" id="PF10602">
    <property type="entry name" value="RPN7"/>
    <property type="match status" value="1"/>
</dbReference>
<evidence type="ECO:0000256" key="2">
    <source>
        <dbReference type="ARBA" id="ARBA00004496"/>
    </source>
</evidence>
<organism evidence="7 9">
    <name type="scientific">Cannabis sativa</name>
    <name type="common">Hemp</name>
    <name type="synonym">Marijuana</name>
    <dbReference type="NCBI Taxonomy" id="3483"/>
    <lineage>
        <taxon>Eukaryota</taxon>
        <taxon>Viridiplantae</taxon>
        <taxon>Streptophyta</taxon>
        <taxon>Embryophyta</taxon>
        <taxon>Tracheophyta</taxon>
        <taxon>Spermatophyta</taxon>
        <taxon>Magnoliopsida</taxon>
        <taxon>eudicotyledons</taxon>
        <taxon>Gunneridae</taxon>
        <taxon>Pentapetalae</taxon>
        <taxon>rosids</taxon>
        <taxon>fabids</taxon>
        <taxon>Rosales</taxon>
        <taxon>Cannabaceae</taxon>
        <taxon>Cannabis</taxon>
    </lineage>
</organism>
<keyword evidence="5" id="KW-0539">Nucleus</keyword>
<name>A0A7J6EX71_CANSA</name>
<comment type="subcellular location">
    <subcellularLocation>
        <location evidence="2">Cytoplasm</location>
    </subcellularLocation>
    <subcellularLocation>
        <location evidence="1">Nucleus</location>
    </subcellularLocation>
</comment>
<evidence type="ECO:0000313" key="9">
    <source>
        <dbReference type="Proteomes" id="UP000525078"/>
    </source>
</evidence>
<dbReference type="Gene3D" id="1.25.40.570">
    <property type="match status" value="1"/>
</dbReference>
<dbReference type="PANTHER" id="PTHR14145">
    <property type="entry name" value="26S PROTESOME SUBUNIT 6"/>
    <property type="match status" value="1"/>
</dbReference>
<feature type="domain" description="26S proteasome regulatory subunit Rpn7 N-terminal" evidence="6">
    <location>
        <begin position="3"/>
        <end position="42"/>
    </location>
</feature>
<dbReference type="AlphaFoldDB" id="A0A7J6EX71"/>
<evidence type="ECO:0000313" key="7">
    <source>
        <dbReference type="EMBL" id="KAF4362279.1"/>
    </source>
</evidence>
<dbReference type="PANTHER" id="PTHR14145:SF2">
    <property type="entry name" value="COP9 SIGNALOSOME COMPLEX SUBUNIT 1"/>
    <property type="match status" value="1"/>
</dbReference>
<dbReference type="GO" id="GO:0005737">
    <property type="term" value="C:cytoplasm"/>
    <property type="evidence" value="ECO:0007669"/>
    <property type="project" value="UniProtKB-SubCell"/>
</dbReference>
<evidence type="ECO:0000313" key="8">
    <source>
        <dbReference type="EMBL" id="KAF4391267.1"/>
    </source>
</evidence>
<evidence type="ECO:0000256" key="3">
    <source>
        <dbReference type="ARBA" id="ARBA00022490"/>
    </source>
</evidence>
<evidence type="ECO:0000313" key="10">
    <source>
        <dbReference type="Proteomes" id="UP000583929"/>
    </source>
</evidence>